<name>A0A7S2WUC1_9STRA</name>
<sequence length="177" mass="19425">MTQTMSLTVAEEGNRRKGGMSRAETKQCVLDVRTWFERNSELSLHEPGLPAIEGLEKSLGFEIPLGLAMVLEQTGGEIWYFERKGISLEAIPKVSDDLGVEGCVPFATDVDGGLFVVDLNRDEAVYEWDEDGRGDEVSSSFDSFLEKLRNDLLSNTFEFVEDVGVVEGVPRGASGGK</sequence>
<dbReference type="Gene3D" id="3.40.1580.10">
    <property type="entry name" value="SMI1/KNR4-like"/>
    <property type="match status" value="1"/>
</dbReference>
<evidence type="ECO:0000259" key="2">
    <source>
        <dbReference type="Pfam" id="PF09346"/>
    </source>
</evidence>
<dbReference type="SUPFAM" id="SSF160631">
    <property type="entry name" value="SMI1/KNR4-like"/>
    <property type="match status" value="1"/>
</dbReference>
<feature type="region of interest" description="Disordered" evidence="1">
    <location>
        <begin position="1"/>
        <end position="22"/>
    </location>
</feature>
<feature type="domain" description="Knr4/Smi1-like" evidence="2">
    <location>
        <begin position="52"/>
        <end position="147"/>
    </location>
</feature>
<dbReference type="EMBL" id="HBHJ01028844">
    <property type="protein sequence ID" value="CAD9708090.1"/>
    <property type="molecule type" value="Transcribed_RNA"/>
</dbReference>
<accession>A0A7S2WUC1</accession>
<evidence type="ECO:0000256" key="1">
    <source>
        <dbReference type="SAM" id="MobiDB-lite"/>
    </source>
</evidence>
<gene>
    <name evidence="3" type="ORF">RMAR1173_LOCUS19081</name>
</gene>
<evidence type="ECO:0000313" key="3">
    <source>
        <dbReference type="EMBL" id="CAD9708090.1"/>
    </source>
</evidence>
<proteinExistence type="predicted"/>
<protein>
    <recommendedName>
        <fullName evidence="2">Knr4/Smi1-like domain-containing protein</fullName>
    </recommendedName>
</protein>
<dbReference type="InterPro" id="IPR037883">
    <property type="entry name" value="Knr4/Smi1-like_sf"/>
</dbReference>
<dbReference type="Pfam" id="PF09346">
    <property type="entry name" value="SMI1_KNR4"/>
    <property type="match status" value="1"/>
</dbReference>
<organism evidence="3">
    <name type="scientific">Rhizochromulina marina</name>
    <dbReference type="NCBI Taxonomy" id="1034831"/>
    <lineage>
        <taxon>Eukaryota</taxon>
        <taxon>Sar</taxon>
        <taxon>Stramenopiles</taxon>
        <taxon>Ochrophyta</taxon>
        <taxon>Dictyochophyceae</taxon>
        <taxon>Rhizochromulinales</taxon>
        <taxon>Rhizochromulina</taxon>
    </lineage>
</organism>
<dbReference type="AlphaFoldDB" id="A0A7S2WUC1"/>
<dbReference type="InterPro" id="IPR018958">
    <property type="entry name" value="Knr4/Smi1-like_dom"/>
</dbReference>
<reference evidence="3" key="1">
    <citation type="submission" date="2021-01" db="EMBL/GenBank/DDBJ databases">
        <authorList>
            <person name="Corre E."/>
            <person name="Pelletier E."/>
            <person name="Niang G."/>
            <person name="Scheremetjew M."/>
            <person name="Finn R."/>
            <person name="Kale V."/>
            <person name="Holt S."/>
            <person name="Cochrane G."/>
            <person name="Meng A."/>
            <person name="Brown T."/>
            <person name="Cohen L."/>
        </authorList>
    </citation>
    <scope>NUCLEOTIDE SEQUENCE</scope>
    <source>
        <strain evidence="3">CCMP1243</strain>
    </source>
</reference>